<dbReference type="PANTHER" id="PTHR12107:SF27">
    <property type="entry name" value="CALCIUM CHANNEL, VOLTAGE-DEPENDENT, GAMMA SUBUNIT 8B"/>
    <property type="match status" value="1"/>
</dbReference>
<evidence type="ECO:0000256" key="4">
    <source>
        <dbReference type="ARBA" id="ARBA00022475"/>
    </source>
</evidence>
<keyword evidence="13 15" id="KW-0472">Membrane</keyword>
<feature type="transmembrane region" description="Helical" evidence="15">
    <location>
        <begin position="194"/>
        <end position="218"/>
    </location>
</feature>
<keyword evidence="11 15" id="KW-1133">Transmembrane helix</keyword>
<dbReference type="GO" id="GO:0098943">
    <property type="term" value="P:neurotransmitter receptor transport, postsynaptic endosome to lysosome"/>
    <property type="evidence" value="ECO:0007669"/>
    <property type="project" value="TreeGrafter"/>
</dbReference>
<sequence length="413" mass="45568">MESKDRNSAAGMVCEKGIQILLTTVGAFAAFCLMTVSIGTDYWLYSRASICNSTRNHSDDPHNKDKKDPGALTHSGLWRICCLEGVKRGVCSQINHFPEDADFDHDGPEYVLRMVRASNIFPILSAILLLMGGVCIGLSRFYKHKRNIVLGAGILFVAAGLSNIIGVIVYISAALGDISPKKDEDKKWQYSYGWSFYFGGLSFIMAEMVGVLAVNIYIEKNKELRCRSRTDIFKGTTHAMLRLPSYRFRRRSRSSSRSTDPSRSRDPSPVGGGGGKNFGLPPSAMLSQGPMSVATLPNPHSRSHPWRGRHLPLHSVPRPQAGWPAPHVRHRGPRHPLPAPQLLPQGRWRRGRRGCDDERHTALSEVPQPFAVPEFLQLQRTHGQLGGLGAPTLLLVHGGERTRDGNAGQAKGR</sequence>
<evidence type="ECO:0000256" key="6">
    <source>
        <dbReference type="ARBA" id="ARBA00022568"/>
    </source>
</evidence>
<dbReference type="InterPro" id="IPR004031">
    <property type="entry name" value="PMP22/EMP/MP20/Claudin"/>
</dbReference>
<reference evidence="18" key="1">
    <citation type="journal article" date="2018" name="PLoS ONE">
        <title>Chinook salmon (Oncorhynchus tshawytscha) genome and transcriptome.</title>
        <authorList>
            <person name="Christensen K.A."/>
            <person name="Leong J.S."/>
            <person name="Sakhrani D."/>
            <person name="Biagi C.A."/>
            <person name="Minkley D.R."/>
            <person name="Withler R.E."/>
            <person name="Rondeau E.B."/>
            <person name="Koop B.F."/>
            <person name="Devlin R.H."/>
        </authorList>
    </citation>
    <scope>NUCLEOTIDE SEQUENCE [LARGE SCALE GENOMIC DNA]</scope>
</reference>
<keyword evidence="14 15" id="KW-0407">Ion channel</keyword>
<proteinExistence type="inferred from homology"/>
<keyword evidence="8 15" id="KW-0812">Transmembrane</keyword>
<keyword evidence="9 15" id="KW-0106">Calcium</keyword>
<keyword evidence="10 15" id="KW-0851">Voltage-gated channel</keyword>
<evidence type="ECO:0000256" key="16">
    <source>
        <dbReference type="SAM" id="MobiDB-lite"/>
    </source>
</evidence>
<feature type="compositionally biased region" description="Basic residues" evidence="16">
    <location>
        <begin position="301"/>
        <end position="312"/>
    </location>
</feature>
<dbReference type="AlphaFoldDB" id="A0AAZ3RJN3"/>
<dbReference type="InterPro" id="IPR051072">
    <property type="entry name" value="CACNG_subunit"/>
</dbReference>
<dbReference type="Gene3D" id="1.20.140.150">
    <property type="match status" value="1"/>
</dbReference>
<feature type="region of interest" description="Disordered" evidence="16">
    <location>
        <begin position="249"/>
        <end position="353"/>
    </location>
</feature>
<evidence type="ECO:0000256" key="2">
    <source>
        <dbReference type="ARBA" id="ARBA00007111"/>
    </source>
</evidence>
<comment type="similarity">
    <text evidence="2 15">Belongs to the PMP-22/EMP/MP20 family. CACNG subfamily.</text>
</comment>
<evidence type="ECO:0008006" key="19">
    <source>
        <dbReference type="Google" id="ProtNLM"/>
    </source>
</evidence>
<organism evidence="17 18">
    <name type="scientific">Oncorhynchus tshawytscha</name>
    <name type="common">Chinook salmon</name>
    <name type="synonym">Salmo tshawytscha</name>
    <dbReference type="NCBI Taxonomy" id="74940"/>
    <lineage>
        <taxon>Eukaryota</taxon>
        <taxon>Metazoa</taxon>
        <taxon>Chordata</taxon>
        <taxon>Craniata</taxon>
        <taxon>Vertebrata</taxon>
        <taxon>Euteleostomi</taxon>
        <taxon>Actinopterygii</taxon>
        <taxon>Neopterygii</taxon>
        <taxon>Teleostei</taxon>
        <taxon>Protacanthopterygii</taxon>
        <taxon>Salmoniformes</taxon>
        <taxon>Salmonidae</taxon>
        <taxon>Salmoninae</taxon>
        <taxon>Oncorhynchus</taxon>
    </lineage>
</organism>
<keyword evidence="3 15" id="KW-0813">Transport</keyword>
<comment type="subcellular location">
    <subcellularLocation>
        <location evidence="1">Cell membrane</location>
        <topology evidence="1">Multi-pass membrane protein</topology>
    </subcellularLocation>
    <subcellularLocation>
        <location evidence="15">Membrane</location>
        <topology evidence="15">Multi-pass membrane protein</topology>
    </subcellularLocation>
</comment>
<evidence type="ECO:0000256" key="11">
    <source>
        <dbReference type="ARBA" id="ARBA00022989"/>
    </source>
</evidence>
<evidence type="ECO:0000313" key="18">
    <source>
        <dbReference type="Proteomes" id="UP000694402"/>
    </source>
</evidence>
<dbReference type="GO" id="GO:0032281">
    <property type="term" value="C:AMPA glutamate receptor complex"/>
    <property type="evidence" value="ECO:0007669"/>
    <property type="project" value="TreeGrafter"/>
</dbReference>
<feature type="transmembrane region" description="Helical" evidence="15">
    <location>
        <begin position="148"/>
        <end position="174"/>
    </location>
</feature>
<evidence type="ECO:0000256" key="3">
    <source>
        <dbReference type="ARBA" id="ARBA00022448"/>
    </source>
</evidence>
<reference evidence="17" key="2">
    <citation type="submission" date="2025-08" db="UniProtKB">
        <authorList>
            <consortium name="Ensembl"/>
        </authorList>
    </citation>
    <scope>IDENTIFICATION</scope>
</reference>
<reference evidence="17" key="3">
    <citation type="submission" date="2025-09" db="UniProtKB">
        <authorList>
            <consortium name="Ensembl"/>
        </authorList>
    </citation>
    <scope>IDENTIFICATION</scope>
</reference>
<evidence type="ECO:0000256" key="5">
    <source>
        <dbReference type="ARBA" id="ARBA00022553"/>
    </source>
</evidence>
<evidence type="ECO:0000256" key="8">
    <source>
        <dbReference type="ARBA" id="ARBA00022692"/>
    </source>
</evidence>
<dbReference type="GeneTree" id="ENSGT01050000244893"/>
<feature type="transmembrane region" description="Helical" evidence="15">
    <location>
        <begin position="20"/>
        <end position="39"/>
    </location>
</feature>
<dbReference type="FunFam" id="1.20.140.150:FF:000004">
    <property type="entry name" value="Voltage-dependent calcium channel gamma-4 subunit"/>
    <property type="match status" value="1"/>
</dbReference>
<keyword evidence="12 15" id="KW-0406">Ion transport</keyword>
<dbReference type="Pfam" id="PF00822">
    <property type="entry name" value="PMP22_Claudin"/>
    <property type="match status" value="1"/>
</dbReference>
<keyword evidence="18" id="KW-1185">Reference proteome</keyword>
<evidence type="ECO:0000256" key="13">
    <source>
        <dbReference type="ARBA" id="ARBA00023136"/>
    </source>
</evidence>
<dbReference type="Proteomes" id="UP000694402">
    <property type="component" value="Unassembled WGS sequence"/>
</dbReference>
<dbReference type="GO" id="GO:0099590">
    <property type="term" value="P:neurotransmitter receptor internalization"/>
    <property type="evidence" value="ECO:0007669"/>
    <property type="project" value="TreeGrafter"/>
</dbReference>
<feature type="transmembrane region" description="Helical" evidence="15">
    <location>
        <begin position="120"/>
        <end position="141"/>
    </location>
</feature>
<evidence type="ECO:0000256" key="1">
    <source>
        <dbReference type="ARBA" id="ARBA00004651"/>
    </source>
</evidence>
<evidence type="ECO:0000256" key="10">
    <source>
        <dbReference type="ARBA" id="ARBA00022882"/>
    </source>
</evidence>
<dbReference type="GO" id="GO:0019226">
    <property type="term" value="P:transmission of nerve impulse"/>
    <property type="evidence" value="ECO:0007669"/>
    <property type="project" value="TreeGrafter"/>
</dbReference>
<evidence type="ECO:0000256" key="9">
    <source>
        <dbReference type="ARBA" id="ARBA00022837"/>
    </source>
</evidence>
<dbReference type="Ensembl" id="ENSOTST00005120069.1">
    <property type="protein sequence ID" value="ENSOTSP00005140495.1"/>
    <property type="gene ID" value="ENSOTSG00005060907.1"/>
</dbReference>
<protein>
    <recommendedName>
        <fullName evidence="19">Calcium channel, voltage-dependent, gamma subunit 8b</fullName>
    </recommendedName>
</protein>
<keyword evidence="4" id="KW-1003">Cell membrane</keyword>
<evidence type="ECO:0000256" key="12">
    <source>
        <dbReference type="ARBA" id="ARBA00023065"/>
    </source>
</evidence>
<dbReference type="GO" id="GO:0098839">
    <property type="term" value="C:postsynaptic density membrane"/>
    <property type="evidence" value="ECO:0007669"/>
    <property type="project" value="TreeGrafter"/>
</dbReference>
<accession>A0AAZ3RJN3</accession>
<dbReference type="PANTHER" id="PTHR12107">
    <property type="entry name" value="VOLTAGE-DEPENDENT CALCIUM CHANNEL GAMMA SUBUNIT"/>
    <property type="match status" value="1"/>
</dbReference>
<dbReference type="GO" id="GO:0016247">
    <property type="term" value="F:channel regulator activity"/>
    <property type="evidence" value="ECO:0007669"/>
    <property type="project" value="TreeGrafter"/>
</dbReference>
<dbReference type="PRINTS" id="PR01792">
    <property type="entry name" value="VDCCGAMMA"/>
</dbReference>
<dbReference type="GO" id="GO:0005245">
    <property type="term" value="F:voltage-gated calcium channel activity"/>
    <property type="evidence" value="ECO:0007669"/>
    <property type="project" value="TreeGrafter"/>
</dbReference>
<keyword evidence="7 15" id="KW-0107">Calcium channel</keyword>
<evidence type="ECO:0000313" key="17">
    <source>
        <dbReference type="Ensembl" id="ENSOTSP00005140495.1"/>
    </source>
</evidence>
<evidence type="ECO:0000256" key="14">
    <source>
        <dbReference type="ARBA" id="ARBA00023303"/>
    </source>
</evidence>
<keyword evidence="6 15" id="KW-0109">Calcium transport</keyword>
<keyword evidence="5" id="KW-0597">Phosphoprotein</keyword>
<dbReference type="InterPro" id="IPR008368">
    <property type="entry name" value="VDCC_gsu"/>
</dbReference>
<dbReference type="GO" id="GO:0098970">
    <property type="term" value="P:postsynaptic neurotransmitter receptor diffusion trapping"/>
    <property type="evidence" value="ECO:0007669"/>
    <property type="project" value="TreeGrafter"/>
</dbReference>
<name>A0AAZ3RJN3_ONCTS</name>
<evidence type="ECO:0000256" key="7">
    <source>
        <dbReference type="ARBA" id="ARBA00022673"/>
    </source>
</evidence>
<dbReference type="GO" id="GO:0051968">
    <property type="term" value="P:positive regulation of synaptic transmission, glutamatergic"/>
    <property type="evidence" value="ECO:0007669"/>
    <property type="project" value="TreeGrafter"/>
</dbReference>
<evidence type="ECO:0000256" key="15">
    <source>
        <dbReference type="RuleBase" id="RU363085"/>
    </source>
</evidence>